<evidence type="ECO:0000313" key="9">
    <source>
        <dbReference type="EMBL" id="TYS68634.1"/>
    </source>
</evidence>
<evidence type="ECO:0000313" key="10">
    <source>
        <dbReference type="Proteomes" id="UP000195573"/>
    </source>
</evidence>
<reference evidence="11 12" key="2">
    <citation type="submission" date="2019-08" db="EMBL/GenBank/DDBJ databases">
        <title>Bacillus genomes from the desert of Cuatro Cienegas, Coahuila.</title>
        <authorList>
            <person name="Olmedo-Alvarez G."/>
        </authorList>
    </citation>
    <scope>NUCLEOTIDE SEQUENCE [LARGE SCALE GENOMIC DNA]</scope>
    <source>
        <strain evidence="8 11">CH88_3T</strain>
        <strain evidence="9 12">CH98b_3T</strain>
    </source>
</reference>
<reference evidence="7 10" key="1">
    <citation type="submission" date="2017-04" db="EMBL/GenBank/DDBJ databases">
        <title>Complete Genome Sequence of the Bacillus horikoshii 20a strain from Cuatro Cienegas, Coahuila, Mexico.</title>
        <authorList>
            <person name="Zarza E."/>
            <person name="Alcaraz L.D."/>
            <person name="Aguilar-Salinas B."/>
            <person name="Islas A."/>
            <person name="Olmedo-Alvarez G."/>
        </authorList>
    </citation>
    <scope>NUCLEOTIDE SEQUENCE [LARGE SCALE GENOMIC DNA]</scope>
    <source>
        <strain evidence="7 10">20a</strain>
    </source>
</reference>
<keyword evidence="2" id="KW-0863">Zinc-finger</keyword>
<accession>A0A1Y0CLC5</accession>
<dbReference type="EMBL" id="CP020880">
    <property type="protein sequence ID" value="ART76091.1"/>
    <property type="molecule type" value="Genomic_DNA"/>
</dbReference>
<evidence type="ECO:0000259" key="6">
    <source>
        <dbReference type="Pfam" id="PF01258"/>
    </source>
</evidence>
<dbReference type="EMBL" id="VTET01000010">
    <property type="protein sequence ID" value="TYS68634.1"/>
    <property type="molecule type" value="Genomic_DNA"/>
</dbReference>
<evidence type="ECO:0000313" key="7">
    <source>
        <dbReference type="EMBL" id="ART76091.1"/>
    </source>
</evidence>
<dbReference type="GO" id="GO:0008270">
    <property type="term" value="F:zinc ion binding"/>
    <property type="evidence" value="ECO:0007669"/>
    <property type="project" value="UniProtKB-KW"/>
</dbReference>
<evidence type="ECO:0000256" key="2">
    <source>
        <dbReference type="ARBA" id="ARBA00022771"/>
    </source>
</evidence>
<dbReference type="SUPFAM" id="SSF57716">
    <property type="entry name" value="Glucocorticoid receptor-like (DNA-binding domain)"/>
    <property type="match status" value="1"/>
</dbReference>
<keyword evidence="1" id="KW-0479">Metal-binding</keyword>
<dbReference type="KEGG" id="bhk:B4U37_08600"/>
<dbReference type="Pfam" id="PF01258">
    <property type="entry name" value="zf-dskA_traR"/>
    <property type="match status" value="1"/>
</dbReference>
<feature type="zinc finger region" description="dksA C4-type" evidence="4">
    <location>
        <begin position="92"/>
        <end position="116"/>
    </location>
</feature>
<keyword evidence="10" id="KW-1185">Reference proteome</keyword>
<evidence type="ECO:0000313" key="12">
    <source>
        <dbReference type="Proteomes" id="UP000324517"/>
    </source>
</evidence>
<dbReference type="Proteomes" id="UP000195573">
    <property type="component" value="Chromosome"/>
</dbReference>
<evidence type="ECO:0000313" key="8">
    <source>
        <dbReference type="EMBL" id="TYS61351.1"/>
    </source>
</evidence>
<dbReference type="AlphaFoldDB" id="A0A1Y0CLC5"/>
<dbReference type="OrthoDB" id="9811543at2"/>
<sequence length="125" mass="14280">MTLTKEKQKTLQTKLEKMKESIEKKQESSILDESLRESTGEITTGIGNHLAEGNAERVEREQEQTFEQIDEKLLGEIEEALARIEEGTYGTCVDTGEEIPYERLEALPYAKRTAQAQEKFDKGER</sequence>
<dbReference type="GeneID" id="96738482"/>
<dbReference type="PROSITE" id="PS51128">
    <property type="entry name" value="ZF_DKSA_2"/>
    <property type="match status" value="1"/>
</dbReference>
<dbReference type="Proteomes" id="UP000324517">
    <property type="component" value="Unassembled WGS sequence"/>
</dbReference>
<evidence type="ECO:0000313" key="11">
    <source>
        <dbReference type="Proteomes" id="UP000323393"/>
    </source>
</evidence>
<dbReference type="Gene3D" id="1.20.120.910">
    <property type="entry name" value="DksA, coiled-coil domain"/>
    <property type="match status" value="1"/>
</dbReference>
<dbReference type="EMBL" id="VTEU01000001">
    <property type="protein sequence ID" value="TYS61351.1"/>
    <property type="molecule type" value="Genomic_DNA"/>
</dbReference>
<dbReference type="RefSeq" id="WP_010192570.1">
    <property type="nucleotide sequence ID" value="NZ_CP020880.1"/>
</dbReference>
<proteinExistence type="predicted"/>
<gene>
    <name evidence="7" type="ORF">B4U37_08600</name>
    <name evidence="8" type="ORF">FZC74_03475</name>
    <name evidence="9" type="ORF">FZC75_18250</name>
</gene>
<name>A0A1Y0CLC5_9BACI</name>
<dbReference type="Proteomes" id="UP000323393">
    <property type="component" value="Unassembled WGS sequence"/>
</dbReference>
<evidence type="ECO:0000256" key="4">
    <source>
        <dbReference type="PROSITE-ProRule" id="PRU00510"/>
    </source>
</evidence>
<dbReference type="PANTHER" id="PTHR33823">
    <property type="entry name" value="RNA POLYMERASE-BINDING TRANSCRIPTION FACTOR DKSA-RELATED"/>
    <property type="match status" value="1"/>
</dbReference>
<organism evidence="9 12">
    <name type="scientific">Sutcliffiella horikoshii</name>
    <dbReference type="NCBI Taxonomy" id="79883"/>
    <lineage>
        <taxon>Bacteria</taxon>
        <taxon>Bacillati</taxon>
        <taxon>Bacillota</taxon>
        <taxon>Bacilli</taxon>
        <taxon>Bacillales</taxon>
        <taxon>Bacillaceae</taxon>
        <taxon>Sutcliffiella</taxon>
    </lineage>
</organism>
<feature type="domain" description="Zinc finger DksA/TraR C4-type" evidence="6">
    <location>
        <begin position="87"/>
        <end position="121"/>
    </location>
</feature>
<evidence type="ECO:0000256" key="1">
    <source>
        <dbReference type="ARBA" id="ARBA00022723"/>
    </source>
</evidence>
<dbReference type="SUPFAM" id="SSF109635">
    <property type="entry name" value="DnaK suppressor protein DksA, alpha-hairpin domain"/>
    <property type="match status" value="1"/>
</dbReference>
<protein>
    <recommendedName>
        <fullName evidence="6">Zinc finger DksA/TraR C4-type domain-containing protein</fullName>
    </recommendedName>
</protein>
<evidence type="ECO:0000256" key="3">
    <source>
        <dbReference type="ARBA" id="ARBA00022833"/>
    </source>
</evidence>
<keyword evidence="3" id="KW-0862">Zinc</keyword>
<evidence type="ECO:0000256" key="5">
    <source>
        <dbReference type="SAM" id="MobiDB-lite"/>
    </source>
</evidence>
<feature type="region of interest" description="Disordered" evidence="5">
    <location>
        <begin position="18"/>
        <end position="37"/>
    </location>
</feature>
<dbReference type="InterPro" id="IPR000962">
    <property type="entry name" value="Znf_DskA_TraR"/>
</dbReference>
<dbReference type="InterPro" id="IPR037187">
    <property type="entry name" value="DnaK_N"/>
</dbReference>
<dbReference type="PANTHER" id="PTHR33823:SF4">
    <property type="entry name" value="GENERAL STRESS PROTEIN 16O"/>
    <property type="match status" value="1"/>
</dbReference>